<keyword evidence="3" id="KW-1185">Reference proteome</keyword>
<reference evidence="2 3" key="1">
    <citation type="journal article" date="2015" name="Genome Biol.">
        <title>Comparative genomics of Steinernema reveals deeply conserved gene regulatory networks.</title>
        <authorList>
            <person name="Dillman A.R."/>
            <person name="Macchietto M."/>
            <person name="Porter C.F."/>
            <person name="Rogers A."/>
            <person name="Williams B."/>
            <person name="Antoshechkin I."/>
            <person name="Lee M.M."/>
            <person name="Goodwin Z."/>
            <person name="Lu X."/>
            <person name="Lewis E.E."/>
            <person name="Goodrich-Blair H."/>
            <person name="Stock S.P."/>
            <person name="Adams B.J."/>
            <person name="Sternberg P.W."/>
            <person name="Mortazavi A."/>
        </authorList>
    </citation>
    <scope>NUCLEOTIDE SEQUENCE [LARGE SCALE GENOMIC DNA]</scope>
    <source>
        <strain evidence="2 3">ALL</strain>
    </source>
</reference>
<gene>
    <name evidence="2" type="ORF">L596_012028</name>
</gene>
<evidence type="ECO:0000313" key="2">
    <source>
        <dbReference type="EMBL" id="TKR87664.1"/>
    </source>
</evidence>
<reference evidence="2 3" key="2">
    <citation type="journal article" date="2019" name="G3 (Bethesda)">
        <title>Hybrid Assembly of the Genome of the Entomopathogenic Nematode Steinernema carpocapsae Identifies the X-Chromosome.</title>
        <authorList>
            <person name="Serra L."/>
            <person name="Macchietto M."/>
            <person name="Macias-Munoz A."/>
            <person name="McGill C.J."/>
            <person name="Rodriguez I.M."/>
            <person name="Rodriguez B."/>
            <person name="Murad R."/>
            <person name="Mortazavi A."/>
        </authorList>
    </citation>
    <scope>NUCLEOTIDE SEQUENCE [LARGE SCALE GENOMIC DNA]</scope>
    <source>
        <strain evidence="2 3">ALL</strain>
    </source>
</reference>
<protein>
    <submittedName>
        <fullName evidence="2">Uncharacterized protein</fullName>
    </submittedName>
</protein>
<feature type="region of interest" description="Disordered" evidence="1">
    <location>
        <begin position="31"/>
        <end position="73"/>
    </location>
</feature>
<accession>A0A4U5NWP9</accession>
<organism evidence="2 3">
    <name type="scientific">Steinernema carpocapsae</name>
    <name type="common">Entomopathogenic nematode</name>
    <dbReference type="NCBI Taxonomy" id="34508"/>
    <lineage>
        <taxon>Eukaryota</taxon>
        <taxon>Metazoa</taxon>
        <taxon>Ecdysozoa</taxon>
        <taxon>Nematoda</taxon>
        <taxon>Chromadorea</taxon>
        <taxon>Rhabditida</taxon>
        <taxon>Tylenchina</taxon>
        <taxon>Panagrolaimomorpha</taxon>
        <taxon>Strongyloidoidea</taxon>
        <taxon>Steinernematidae</taxon>
        <taxon>Steinernema</taxon>
    </lineage>
</organism>
<feature type="compositionally biased region" description="Basic and acidic residues" evidence="1">
    <location>
        <begin position="34"/>
        <end position="49"/>
    </location>
</feature>
<sequence>MSCTREERAFWVNCRDAEKRHQRETIRRCLSGSGRHEVQGRHQLREWRPQEAPSPPPRKGPQGSGLHPLNENDKATKLLDHLEQKLLGDPTDVDGHTVSMIVQALKEANVAERIPRLYKRLVDSNPHRRLEQRTPRSLEPRPETVPTSL</sequence>
<feature type="region of interest" description="Disordered" evidence="1">
    <location>
        <begin position="121"/>
        <end position="149"/>
    </location>
</feature>
<dbReference type="AlphaFoldDB" id="A0A4U5NWP9"/>
<evidence type="ECO:0000256" key="1">
    <source>
        <dbReference type="SAM" id="MobiDB-lite"/>
    </source>
</evidence>
<feature type="compositionally biased region" description="Basic and acidic residues" evidence="1">
    <location>
        <begin position="121"/>
        <end position="142"/>
    </location>
</feature>
<dbReference type="Proteomes" id="UP000298663">
    <property type="component" value="Unassembled WGS sequence"/>
</dbReference>
<dbReference type="EMBL" id="AZBU02000003">
    <property type="protein sequence ID" value="TKR87664.1"/>
    <property type="molecule type" value="Genomic_DNA"/>
</dbReference>
<name>A0A4U5NWP9_STECR</name>
<proteinExistence type="predicted"/>
<comment type="caution">
    <text evidence="2">The sequence shown here is derived from an EMBL/GenBank/DDBJ whole genome shotgun (WGS) entry which is preliminary data.</text>
</comment>
<evidence type="ECO:0000313" key="3">
    <source>
        <dbReference type="Proteomes" id="UP000298663"/>
    </source>
</evidence>